<gene>
    <name evidence="1" type="primary">WBGene00101997</name>
</gene>
<dbReference type="EnsemblMetazoa" id="PPA12443.1">
    <property type="protein sequence ID" value="PPA12443.1"/>
    <property type="gene ID" value="WBGene00101997"/>
</dbReference>
<dbReference type="Proteomes" id="UP000005239">
    <property type="component" value="Unassembled WGS sequence"/>
</dbReference>
<protein>
    <submittedName>
        <fullName evidence="1">Uncharacterized protein</fullName>
    </submittedName>
</protein>
<name>A0A2A6CSG5_PRIPA</name>
<sequence length="72" mass="8331">MRLTLVLLVLCLIAVNRVDAVKHDEKMKKLANSRFGNKHNDNKYKNENLKDFNKQAVQITAFGVILEQCEEE</sequence>
<organism evidence="1 2">
    <name type="scientific">Pristionchus pacificus</name>
    <name type="common">Parasitic nematode worm</name>
    <dbReference type="NCBI Taxonomy" id="54126"/>
    <lineage>
        <taxon>Eukaryota</taxon>
        <taxon>Metazoa</taxon>
        <taxon>Ecdysozoa</taxon>
        <taxon>Nematoda</taxon>
        <taxon>Chromadorea</taxon>
        <taxon>Rhabditida</taxon>
        <taxon>Rhabditina</taxon>
        <taxon>Diplogasteromorpha</taxon>
        <taxon>Diplogasteroidea</taxon>
        <taxon>Neodiplogasteridae</taxon>
        <taxon>Pristionchus</taxon>
    </lineage>
</organism>
<dbReference type="AlphaFoldDB" id="A0A2A6CSG5"/>
<reference evidence="1" key="2">
    <citation type="submission" date="2022-06" db="UniProtKB">
        <authorList>
            <consortium name="EnsemblMetazoa"/>
        </authorList>
    </citation>
    <scope>IDENTIFICATION</scope>
    <source>
        <strain evidence="1">PS312</strain>
    </source>
</reference>
<proteinExistence type="predicted"/>
<evidence type="ECO:0000313" key="1">
    <source>
        <dbReference type="EnsemblMetazoa" id="PPA12443.1"/>
    </source>
</evidence>
<accession>A0A2A6CSG5</accession>
<keyword evidence="2" id="KW-1185">Reference proteome</keyword>
<evidence type="ECO:0000313" key="2">
    <source>
        <dbReference type="Proteomes" id="UP000005239"/>
    </source>
</evidence>
<accession>A0A8R1YBH7</accession>
<reference evidence="2" key="1">
    <citation type="journal article" date="2008" name="Nat. Genet.">
        <title>The Pristionchus pacificus genome provides a unique perspective on nematode lifestyle and parasitism.</title>
        <authorList>
            <person name="Dieterich C."/>
            <person name="Clifton S.W."/>
            <person name="Schuster L.N."/>
            <person name="Chinwalla A."/>
            <person name="Delehaunty K."/>
            <person name="Dinkelacker I."/>
            <person name="Fulton L."/>
            <person name="Fulton R."/>
            <person name="Godfrey J."/>
            <person name="Minx P."/>
            <person name="Mitreva M."/>
            <person name="Roeseler W."/>
            <person name="Tian H."/>
            <person name="Witte H."/>
            <person name="Yang S.P."/>
            <person name="Wilson R.K."/>
            <person name="Sommer R.J."/>
        </authorList>
    </citation>
    <scope>NUCLEOTIDE SEQUENCE [LARGE SCALE GENOMIC DNA]</scope>
    <source>
        <strain evidence="2">PS312</strain>
    </source>
</reference>